<name>A0A235BD09_9BACL</name>
<keyword evidence="2" id="KW-0812">Transmembrane</keyword>
<feature type="compositionally biased region" description="Basic and acidic residues" evidence="1">
    <location>
        <begin position="94"/>
        <end position="107"/>
    </location>
</feature>
<protein>
    <submittedName>
        <fullName evidence="3">Uncharacterized protein</fullName>
    </submittedName>
</protein>
<proteinExistence type="predicted"/>
<dbReference type="RefSeq" id="WP_094262949.1">
    <property type="nucleotide sequence ID" value="NZ_NOWF01000001.1"/>
</dbReference>
<keyword evidence="2" id="KW-0472">Membrane</keyword>
<sequence>MFSTKQKFWRWIVIGLITVGLVRLLFVQTSTVILFTLVIGGIYYLYKRPPRWLIRLGYPGNAPGQFQVPKQAPSRHRKKENKYTKKRRSFRVIDGNKKNSERNTKTQ</sequence>
<dbReference type="OrthoDB" id="2660621at2"/>
<dbReference type="EMBL" id="NOWF01000001">
    <property type="protein sequence ID" value="OYD09847.1"/>
    <property type="molecule type" value="Genomic_DNA"/>
</dbReference>
<organism evidence="3 4">
    <name type="scientific">Paludifilum halophilum</name>
    <dbReference type="NCBI Taxonomy" id="1642702"/>
    <lineage>
        <taxon>Bacteria</taxon>
        <taxon>Bacillati</taxon>
        <taxon>Bacillota</taxon>
        <taxon>Bacilli</taxon>
        <taxon>Bacillales</taxon>
        <taxon>Thermoactinomycetaceae</taxon>
        <taxon>Paludifilum</taxon>
    </lineage>
</organism>
<gene>
    <name evidence="3" type="ORF">CHM34_02345</name>
</gene>
<evidence type="ECO:0000256" key="2">
    <source>
        <dbReference type="SAM" id="Phobius"/>
    </source>
</evidence>
<accession>A0A235BD09</accession>
<feature type="compositionally biased region" description="Basic residues" evidence="1">
    <location>
        <begin position="73"/>
        <end position="90"/>
    </location>
</feature>
<keyword evidence="4" id="KW-1185">Reference proteome</keyword>
<reference evidence="3 4" key="1">
    <citation type="submission" date="2017-07" db="EMBL/GenBank/DDBJ databases">
        <title>The genome sequence of Paludifilum halophilum highlights mechanisms for microbial adaptation to high salt environemnts.</title>
        <authorList>
            <person name="Belbahri L."/>
        </authorList>
    </citation>
    <scope>NUCLEOTIDE SEQUENCE [LARGE SCALE GENOMIC DNA]</scope>
    <source>
        <strain evidence="3 4">DSM 102817</strain>
    </source>
</reference>
<dbReference type="Proteomes" id="UP000215459">
    <property type="component" value="Unassembled WGS sequence"/>
</dbReference>
<feature type="transmembrane region" description="Helical" evidence="2">
    <location>
        <begin position="12"/>
        <end position="45"/>
    </location>
</feature>
<evidence type="ECO:0000256" key="1">
    <source>
        <dbReference type="SAM" id="MobiDB-lite"/>
    </source>
</evidence>
<keyword evidence="2" id="KW-1133">Transmembrane helix</keyword>
<evidence type="ECO:0000313" key="3">
    <source>
        <dbReference type="EMBL" id="OYD09847.1"/>
    </source>
</evidence>
<evidence type="ECO:0000313" key="4">
    <source>
        <dbReference type="Proteomes" id="UP000215459"/>
    </source>
</evidence>
<dbReference type="AlphaFoldDB" id="A0A235BD09"/>
<feature type="region of interest" description="Disordered" evidence="1">
    <location>
        <begin position="65"/>
        <end position="107"/>
    </location>
</feature>
<comment type="caution">
    <text evidence="3">The sequence shown here is derived from an EMBL/GenBank/DDBJ whole genome shotgun (WGS) entry which is preliminary data.</text>
</comment>